<name>A0ABP3CH24_9GAMM</name>
<dbReference type="EMBL" id="BAAAFM010000003">
    <property type="protein sequence ID" value="GAA0202606.1"/>
    <property type="molecule type" value="Genomic_DNA"/>
</dbReference>
<sequence length="146" mass="16808">MTNEFDQKLWQAQEAAFIDYKSDQQKLGPLNKNTEAYYQLYHLLNEAEAESHQPPEFFMKMVTHKMKRRQKTQKIKAFSSWLIIILLAVMVITTFITAAKKSILLTNITEVAPWFFIAATVAAIAITATGINRLLTSFRHNTIQNN</sequence>
<feature type="transmembrane region" description="Helical" evidence="1">
    <location>
        <begin position="111"/>
        <end position="131"/>
    </location>
</feature>
<organism evidence="2 3">
    <name type="scientific">Kangiella japonica</name>
    <dbReference type="NCBI Taxonomy" id="647384"/>
    <lineage>
        <taxon>Bacteria</taxon>
        <taxon>Pseudomonadati</taxon>
        <taxon>Pseudomonadota</taxon>
        <taxon>Gammaproteobacteria</taxon>
        <taxon>Kangiellales</taxon>
        <taxon>Kangiellaceae</taxon>
        <taxon>Kangiella</taxon>
    </lineage>
</organism>
<evidence type="ECO:0000313" key="3">
    <source>
        <dbReference type="Proteomes" id="UP001501221"/>
    </source>
</evidence>
<reference evidence="3" key="1">
    <citation type="journal article" date="2019" name="Int. J. Syst. Evol. Microbiol.">
        <title>The Global Catalogue of Microorganisms (GCM) 10K type strain sequencing project: providing services to taxonomists for standard genome sequencing and annotation.</title>
        <authorList>
            <consortium name="The Broad Institute Genomics Platform"/>
            <consortium name="The Broad Institute Genome Sequencing Center for Infectious Disease"/>
            <person name="Wu L."/>
            <person name="Ma J."/>
        </authorList>
    </citation>
    <scope>NUCLEOTIDE SEQUENCE [LARGE SCALE GENOMIC DNA]</scope>
    <source>
        <strain evidence="3">JCM 16211</strain>
    </source>
</reference>
<comment type="caution">
    <text evidence="2">The sequence shown here is derived from an EMBL/GenBank/DDBJ whole genome shotgun (WGS) entry which is preliminary data.</text>
</comment>
<accession>A0ABP3CH24</accession>
<keyword evidence="1" id="KW-1133">Transmembrane helix</keyword>
<protein>
    <submittedName>
        <fullName evidence="2">Uncharacterized protein</fullName>
    </submittedName>
</protein>
<dbReference type="Proteomes" id="UP001501221">
    <property type="component" value="Unassembled WGS sequence"/>
</dbReference>
<dbReference type="RefSeq" id="WP_343986723.1">
    <property type="nucleotide sequence ID" value="NZ_BAAAFM010000003.1"/>
</dbReference>
<keyword evidence="1" id="KW-0472">Membrane</keyword>
<proteinExistence type="predicted"/>
<keyword evidence="1" id="KW-0812">Transmembrane</keyword>
<gene>
    <name evidence="2" type="ORF">GCM10009123_07310</name>
</gene>
<evidence type="ECO:0000313" key="2">
    <source>
        <dbReference type="EMBL" id="GAA0202606.1"/>
    </source>
</evidence>
<feature type="transmembrane region" description="Helical" evidence="1">
    <location>
        <begin position="75"/>
        <end position="99"/>
    </location>
</feature>
<evidence type="ECO:0000256" key="1">
    <source>
        <dbReference type="SAM" id="Phobius"/>
    </source>
</evidence>
<keyword evidence="3" id="KW-1185">Reference proteome</keyword>